<feature type="compositionally biased region" description="Basic and acidic residues" evidence="1">
    <location>
        <begin position="170"/>
        <end position="179"/>
    </location>
</feature>
<dbReference type="InterPro" id="IPR012442">
    <property type="entry name" value="DUF1645_plant"/>
</dbReference>
<dbReference type="EnsemblPlants" id="Kaladp0016s0291.1.v1.1">
    <property type="protein sequence ID" value="Kaladp0016s0291.1.v1.1.CDS.1"/>
    <property type="gene ID" value="Kaladp0016s0291.v1.1"/>
</dbReference>
<organism evidence="2 3">
    <name type="scientific">Kalanchoe fedtschenkoi</name>
    <name type="common">Lavender scallops</name>
    <name type="synonym">South American air plant</name>
    <dbReference type="NCBI Taxonomy" id="63787"/>
    <lineage>
        <taxon>Eukaryota</taxon>
        <taxon>Viridiplantae</taxon>
        <taxon>Streptophyta</taxon>
        <taxon>Embryophyta</taxon>
        <taxon>Tracheophyta</taxon>
        <taxon>Spermatophyta</taxon>
        <taxon>Magnoliopsida</taxon>
        <taxon>eudicotyledons</taxon>
        <taxon>Gunneridae</taxon>
        <taxon>Pentapetalae</taxon>
        <taxon>Saxifragales</taxon>
        <taxon>Crassulaceae</taxon>
        <taxon>Kalanchoe</taxon>
    </lineage>
</organism>
<feature type="region of interest" description="Disordered" evidence="1">
    <location>
        <begin position="269"/>
        <end position="298"/>
    </location>
</feature>
<feature type="compositionally biased region" description="Polar residues" evidence="1">
    <location>
        <begin position="270"/>
        <end position="291"/>
    </location>
</feature>
<dbReference type="PANTHER" id="PTHR33095">
    <property type="entry name" value="OS07G0619500 PROTEIN"/>
    <property type="match status" value="1"/>
</dbReference>
<dbReference type="Gramene" id="Kaladp0016s0291.1.v1.1">
    <property type="protein sequence ID" value="Kaladp0016s0291.1.v1.1.CDS.1"/>
    <property type="gene ID" value="Kaladp0016s0291.v1.1"/>
</dbReference>
<name>A0A7N0T0W7_KALFE</name>
<feature type="region of interest" description="Disordered" evidence="1">
    <location>
        <begin position="18"/>
        <end position="39"/>
    </location>
</feature>
<feature type="compositionally biased region" description="Polar residues" evidence="1">
    <location>
        <begin position="134"/>
        <end position="153"/>
    </location>
</feature>
<feature type="compositionally biased region" description="Polar residues" evidence="1">
    <location>
        <begin position="180"/>
        <end position="190"/>
    </location>
</feature>
<proteinExistence type="predicted"/>
<sequence length="359" mass="38992">MNLNLIIPSPPAEVNFSGSGCSTPFTSAPSSPPPQQSARFLHFSAPASPTAAELTHNPSLKDADFTFLSASSVPFQWEASPGVAKARAEAGEDERGEFEFDFSGRMARNSLCADELFDGGRIRPLKPPPGLQVGTESETGLSNSLRFRTTHSSPRGWRKQHAVADPFTKALEEARRSRVGESNPNPSHVAQSRGRDQSLKCAHKKTRSLSPYRVADILSDDSLPASATKQPSGASPSFWDSFSIPKAYRKWRIKDLLFRSASEGRATEQLAVTESPHSSFRSTETMTSAAGSISRRRSSRVPVSAHELHYKVNRAVSQELRKKTFLPYKQGLLGCLGFIPSSGSEIGRSSISSGSMPRV</sequence>
<reference evidence="2" key="1">
    <citation type="submission" date="2021-01" db="UniProtKB">
        <authorList>
            <consortium name="EnsemblPlants"/>
        </authorList>
    </citation>
    <scope>IDENTIFICATION</scope>
</reference>
<dbReference type="OMA" id="MEIQVMT"/>
<evidence type="ECO:0000313" key="3">
    <source>
        <dbReference type="Proteomes" id="UP000594263"/>
    </source>
</evidence>
<protein>
    <recommendedName>
        <fullName evidence="4">Calmodulin-binding protein</fullName>
    </recommendedName>
</protein>
<dbReference type="Pfam" id="PF07816">
    <property type="entry name" value="DUF1645"/>
    <property type="match status" value="1"/>
</dbReference>
<evidence type="ECO:0008006" key="4">
    <source>
        <dbReference type="Google" id="ProtNLM"/>
    </source>
</evidence>
<evidence type="ECO:0000313" key="2">
    <source>
        <dbReference type="EnsemblPlants" id="Kaladp0016s0291.1.v1.1.CDS.1"/>
    </source>
</evidence>
<dbReference type="AlphaFoldDB" id="A0A7N0T0W7"/>
<feature type="region of interest" description="Disordered" evidence="1">
    <location>
        <begin position="122"/>
        <end position="205"/>
    </location>
</feature>
<keyword evidence="3" id="KW-1185">Reference proteome</keyword>
<accession>A0A7N0T0W7</accession>
<evidence type="ECO:0000256" key="1">
    <source>
        <dbReference type="SAM" id="MobiDB-lite"/>
    </source>
</evidence>
<dbReference type="PANTHER" id="PTHR33095:SF81">
    <property type="entry name" value="OS07G0619500 PROTEIN"/>
    <property type="match status" value="1"/>
</dbReference>
<dbReference type="Proteomes" id="UP000594263">
    <property type="component" value="Unplaced"/>
</dbReference>